<dbReference type="Pfam" id="PF04844">
    <property type="entry name" value="Ovate"/>
    <property type="match status" value="1"/>
</dbReference>
<keyword evidence="4 6" id="KW-0804">Transcription</keyword>
<dbReference type="PANTHER" id="PTHR33057:SF175">
    <property type="entry name" value="TRANSCRIPTION REPRESSOR OFP12"/>
    <property type="match status" value="1"/>
</dbReference>
<dbReference type="NCBIfam" id="TIGR01568">
    <property type="entry name" value="A_thal_3678"/>
    <property type="match status" value="1"/>
</dbReference>
<evidence type="ECO:0000256" key="3">
    <source>
        <dbReference type="ARBA" id="ARBA00023015"/>
    </source>
</evidence>
<gene>
    <name evidence="8" type="ORF">Cgig2_033173</name>
</gene>
<evidence type="ECO:0000256" key="6">
    <source>
        <dbReference type="RuleBase" id="RU367028"/>
    </source>
</evidence>
<keyword evidence="2 6" id="KW-0678">Repressor</keyword>
<dbReference type="InterPro" id="IPR038933">
    <property type="entry name" value="Ovate"/>
</dbReference>
<accession>A0A9Q1JNB6</accession>
<reference evidence="8" key="1">
    <citation type="submission" date="2022-04" db="EMBL/GenBank/DDBJ databases">
        <title>Carnegiea gigantea Genome sequencing and assembly v2.</title>
        <authorList>
            <person name="Copetti D."/>
            <person name="Sanderson M.J."/>
            <person name="Burquez A."/>
            <person name="Wojciechowski M.F."/>
        </authorList>
    </citation>
    <scope>NUCLEOTIDE SEQUENCE</scope>
    <source>
        <strain evidence="8">SGP5-SGP5p</strain>
        <tissue evidence="8">Aerial part</tissue>
    </source>
</reference>
<keyword evidence="9" id="KW-1185">Reference proteome</keyword>
<protein>
    <recommendedName>
        <fullName evidence="6">Transcription repressor</fullName>
    </recommendedName>
    <alternativeName>
        <fullName evidence="6">Ovate family protein</fullName>
    </alternativeName>
</protein>
<evidence type="ECO:0000256" key="1">
    <source>
        <dbReference type="ARBA" id="ARBA00004123"/>
    </source>
</evidence>
<evidence type="ECO:0000256" key="5">
    <source>
        <dbReference type="ARBA" id="ARBA00023242"/>
    </source>
</evidence>
<dbReference type="PROSITE" id="PS51754">
    <property type="entry name" value="OVATE"/>
    <property type="match status" value="1"/>
</dbReference>
<comment type="function">
    <text evidence="6">Transcriptional repressor that regulates multiple aspects of plant growth and development.</text>
</comment>
<proteinExistence type="predicted"/>
<evidence type="ECO:0000259" key="7">
    <source>
        <dbReference type="PROSITE" id="PS51754"/>
    </source>
</evidence>
<dbReference type="InterPro" id="IPR006458">
    <property type="entry name" value="Ovate_C"/>
</dbReference>
<evidence type="ECO:0000313" key="9">
    <source>
        <dbReference type="Proteomes" id="UP001153076"/>
    </source>
</evidence>
<dbReference type="EMBL" id="JAKOGI010001385">
    <property type="protein sequence ID" value="KAJ8425900.1"/>
    <property type="molecule type" value="Genomic_DNA"/>
</dbReference>
<dbReference type="AlphaFoldDB" id="A0A9Q1JNB6"/>
<sequence>MSKLTLAKNFHLCFSMLKHPKPQLTTATTTTHRSPPPSATTTTFTKSYNSLYEDTLPATSSDTEMPDAEAPATPDLSAAYASRRFFFSSPGRSNSIVDSLSLSSLEEEPPTDEEEVVAGGVAVQTYSPDPYMDFRRSMMEMVAARELTGAEEPWEYLQELLLSYLAG</sequence>
<evidence type="ECO:0000313" key="8">
    <source>
        <dbReference type="EMBL" id="KAJ8425900.1"/>
    </source>
</evidence>
<dbReference type="PANTHER" id="PTHR33057">
    <property type="entry name" value="TRANSCRIPTION REPRESSOR OFP7-RELATED"/>
    <property type="match status" value="1"/>
</dbReference>
<comment type="subcellular location">
    <subcellularLocation>
        <location evidence="1 6">Nucleus</location>
    </subcellularLocation>
</comment>
<keyword evidence="5 6" id="KW-0539">Nucleus</keyword>
<name>A0A9Q1JNB6_9CARY</name>
<dbReference type="GO" id="GO:0045892">
    <property type="term" value="P:negative regulation of DNA-templated transcription"/>
    <property type="evidence" value="ECO:0007669"/>
    <property type="project" value="UniProtKB-UniRule"/>
</dbReference>
<comment type="caution">
    <text evidence="8">The sequence shown here is derived from an EMBL/GenBank/DDBJ whole genome shotgun (WGS) entry which is preliminary data.</text>
</comment>
<feature type="domain" description="OVATE" evidence="7">
    <location>
        <begin position="123"/>
        <end position="167"/>
    </location>
</feature>
<evidence type="ECO:0000256" key="2">
    <source>
        <dbReference type="ARBA" id="ARBA00022491"/>
    </source>
</evidence>
<evidence type="ECO:0000256" key="4">
    <source>
        <dbReference type="ARBA" id="ARBA00023163"/>
    </source>
</evidence>
<dbReference type="GO" id="GO:0005634">
    <property type="term" value="C:nucleus"/>
    <property type="evidence" value="ECO:0007669"/>
    <property type="project" value="UniProtKB-SubCell"/>
</dbReference>
<organism evidence="8 9">
    <name type="scientific">Carnegiea gigantea</name>
    <dbReference type="NCBI Taxonomy" id="171969"/>
    <lineage>
        <taxon>Eukaryota</taxon>
        <taxon>Viridiplantae</taxon>
        <taxon>Streptophyta</taxon>
        <taxon>Embryophyta</taxon>
        <taxon>Tracheophyta</taxon>
        <taxon>Spermatophyta</taxon>
        <taxon>Magnoliopsida</taxon>
        <taxon>eudicotyledons</taxon>
        <taxon>Gunneridae</taxon>
        <taxon>Pentapetalae</taxon>
        <taxon>Caryophyllales</taxon>
        <taxon>Cactineae</taxon>
        <taxon>Cactaceae</taxon>
        <taxon>Cactoideae</taxon>
        <taxon>Echinocereeae</taxon>
        <taxon>Carnegiea</taxon>
    </lineage>
</organism>
<keyword evidence="3 6" id="KW-0805">Transcription regulation</keyword>
<dbReference type="OrthoDB" id="690912at2759"/>
<dbReference type="Proteomes" id="UP001153076">
    <property type="component" value="Unassembled WGS sequence"/>
</dbReference>